<reference evidence="2 3" key="1">
    <citation type="submission" date="2018-03" db="EMBL/GenBank/DDBJ databases">
        <authorList>
            <person name="Gully D."/>
        </authorList>
    </citation>
    <scope>NUCLEOTIDE SEQUENCE [LARGE SCALE GENOMIC DNA]</scope>
    <source>
        <strain evidence="2">ORS3257</strain>
    </source>
</reference>
<dbReference type="EMBL" id="LS398110">
    <property type="protein sequence ID" value="SPP97965.1"/>
    <property type="molecule type" value="Genomic_DNA"/>
</dbReference>
<proteinExistence type="predicted"/>
<evidence type="ECO:0000313" key="3">
    <source>
        <dbReference type="Proteomes" id="UP000246085"/>
    </source>
</evidence>
<evidence type="ECO:0000313" key="2">
    <source>
        <dbReference type="EMBL" id="SPP97965.1"/>
    </source>
</evidence>
<feature type="region of interest" description="Disordered" evidence="1">
    <location>
        <begin position="63"/>
        <end position="88"/>
    </location>
</feature>
<name>A0A2U3Q984_9BRAD</name>
<feature type="compositionally biased region" description="Polar residues" evidence="1">
    <location>
        <begin position="79"/>
        <end position="88"/>
    </location>
</feature>
<organism evidence="2 3">
    <name type="scientific">Bradyrhizobium vignae</name>
    <dbReference type="NCBI Taxonomy" id="1549949"/>
    <lineage>
        <taxon>Bacteria</taxon>
        <taxon>Pseudomonadati</taxon>
        <taxon>Pseudomonadota</taxon>
        <taxon>Alphaproteobacteria</taxon>
        <taxon>Hyphomicrobiales</taxon>
        <taxon>Nitrobacteraceae</taxon>
        <taxon>Bradyrhizobium</taxon>
    </lineage>
</organism>
<dbReference type="KEGG" id="bvz:BRAD3257_7164"/>
<dbReference type="Proteomes" id="UP000246085">
    <property type="component" value="Chromosome BRAD3257"/>
</dbReference>
<protein>
    <submittedName>
        <fullName evidence="2">Uncharacterized protein</fullName>
    </submittedName>
</protein>
<accession>A0A2U3Q984</accession>
<sequence length="88" mass="10592">MQNLPRIKQISRRRVSLASPLTRLVSTRSVRLRQACRTDSMRRRTMVRGVWLLRRLLRVAHRSRPRRRRTAEDRRAISDGNSQDWEKT</sequence>
<evidence type="ECO:0000256" key="1">
    <source>
        <dbReference type="SAM" id="MobiDB-lite"/>
    </source>
</evidence>
<gene>
    <name evidence="2" type="ORF">BRAD3257_7164</name>
</gene>
<dbReference type="AlphaFoldDB" id="A0A2U3Q984"/>